<evidence type="ECO:0000256" key="5">
    <source>
        <dbReference type="ARBA" id="ARBA00022725"/>
    </source>
</evidence>
<comment type="caution">
    <text evidence="11">The sequence shown here is derived from an EMBL/GenBank/DDBJ whole genome shotgun (WGS) entry which is preliminary data.</text>
</comment>
<feature type="transmembrane region" description="Helical" evidence="10">
    <location>
        <begin position="68"/>
        <end position="89"/>
    </location>
</feature>
<evidence type="ECO:0000256" key="1">
    <source>
        <dbReference type="ARBA" id="ARBA00004651"/>
    </source>
</evidence>
<keyword evidence="7 10" id="KW-0472">Membrane</keyword>
<evidence type="ECO:0000256" key="2">
    <source>
        <dbReference type="ARBA" id="ARBA00022475"/>
    </source>
</evidence>
<evidence type="ECO:0000256" key="7">
    <source>
        <dbReference type="ARBA" id="ARBA00023136"/>
    </source>
</evidence>
<dbReference type="InterPro" id="IPR004117">
    <property type="entry name" value="7tm6_olfct_rcpt"/>
</dbReference>
<feature type="transmembrane region" description="Helical" evidence="10">
    <location>
        <begin position="193"/>
        <end position="213"/>
    </location>
</feature>
<comment type="subcellular location">
    <subcellularLocation>
        <location evidence="1 10">Cell membrane</location>
        <topology evidence="1 10">Multi-pass membrane protein</topology>
    </subcellularLocation>
</comment>
<evidence type="ECO:0000256" key="9">
    <source>
        <dbReference type="ARBA" id="ARBA00023224"/>
    </source>
</evidence>
<keyword evidence="5 10" id="KW-0552">Olfaction</keyword>
<dbReference type="Proteomes" id="UP001314205">
    <property type="component" value="Unassembled WGS sequence"/>
</dbReference>
<evidence type="ECO:0000256" key="8">
    <source>
        <dbReference type="ARBA" id="ARBA00023170"/>
    </source>
</evidence>
<dbReference type="GO" id="GO:0004984">
    <property type="term" value="F:olfactory receptor activity"/>
    <property type="evidence" value="ECO:0007669"/>
    <property type="project" value="InterPro"/>
</dbReference>
<protein>
    <recommendedName>
        <fullName evidence="10">Odorant receptor</fullName>
    </recommendedName>
</protein>
<feature type="transmembrane region" description="Helical" evidence="10">
    <location>
        <begin position="327"/>
        <end position="345"/>
    </location>
</feature>
<keyword evidence="2" id="KW-1003">Cell membrane</keyword>
<dbReference type="GO" id="GO:0005886">
    <property type="term" value="C:plasma membrane"/>
    <property type="evidence" value="ECO:0007669"/>
    <property type="project" value="UniProtKB-SubCell"/>
</dbReference>
<dbReference type="GO" id="GO:0005549">
    <property type="term" value="F:odorant binding"/>
    <property type="evidence" value="ECO:0007669"/>
    <property type="project" value="InterPro"/>
</dbReference>
<evidence type="ECO:0000313" key="11">
    <source>
        <dbReference type="EMBL" id="CAK1581020.1"/>
    </source>
</evidence>
<gene>
    <name evidence="11" type="ORF">PARMNEM_LOCUS2741</name>
</gene>
<keyword evidence="9 10" id="KW-0807">Transducer</keyword>
<keyword evidence="8 10" id="KW-0675">Receptor</keyword>
<evidence type="ECO:0000256" key="3">
    <source>
        <dbReference type="ARBA" id="ARBA00022606"/>
    </source>
</evidence>
<reference evidence="11 12" key="1">
    <citation type="submission" date="2023-11" db="EMBL/GenBank/DDBJ databases">
        <authorList>
            <person name="Hedman E."/>
            <person name="Englund M."/>
            <person name="Stromberg M."/>
            <person name="Nyberg Akerstrom W."/>
            <person name="Nylinder S."/>
            <person name="Jareborg N."/>
            <person name="Kallberg Y."/>
            <person name="Kronander E."/>
        </authorList>
    </citation>
    <scope>NUCLEOTIDE SEQUENCE [LARGE SCALE GENOMIC DNA]</scope>
</reference>
<sequence length="421" mass="49033">MAHRNQVSPLDLQYIKQVIFSLSVIDSWPHKEMNSKNPIPFTNNKFLFVLILIVWTAELIYIRNNIGVLSFLIMGHTYITALLAINCLLRITLPWTKMYRYLIVDFIHKIHLYHYKNKSDFAGKMFTKIHNISSYFSKFLHYQIYFGVILFNVTPLVHNARAGLFFNNSTVNITADYELSIYYEIPFDIESSVIGYVFVFIFNFFFSLITTSIMCVDELFISLIIIHIWGHLKILENNLIHFPRPKTFFAIDSLHIQCAFYTKDESIMVKELLIEHIIHHRMIANFISRTTEVFGPTLCLYYVFQQISECIVLCECSTMDTEVMGKYIVLAIVLFQQLIQISVVFEKMCSMGKNITDAVYGLPWECMNVENQKLVLFFLQNVQVPINIKALNMVTIGVQTMAAILKTSFSYFVMLRAIAFD</sequence>
<evidence type="ECO:0000256" key="10">
    <source>
        <dbReference type="RuleBase" id="RU351113"/>
    </source>
</evidence>
<dbReference type="Pfam" id="PF02949">
    <property type="entry name" value="7tm_6"/>
    <property type="match status" value="1"/>
</dbReference>
<comment type="caution">
    <text evidence="10">Lacks conserved residue(s) required for the propagation of feature annotation.</text>
</comment>
<comment type="similarity">
    <text evidence="10">Belongs to the insect chemoreceptor superfamily. Heteromeric odorant receptor channel (TC 1.A.69) family.</text>
</comment>
<evidence type="ECO:0000256" key="4">
    <source>
        <dbReference type="ARBA" id="ARBA00022692"/>
    </source>
</evidence>
<keyword evidence="6 10" id="KW-1133">Transmembrane helix</keyword>
<evidence type="ECO:0000256" key="6">
    <source>
        <dbReference type="ARBA" id="ARBA00022989"/>
    </source>
</evidence>
<proteinExistence type="inferred from homology"/>
<dbReference type="EMBL" id="CAVLGL010000024">
    <property type="protein sequence ID" value="CAK1581020.1"/>
    <property type="molecule type" value="Genomic_DNA"/>
</dbReference>
<dbReference type="GO" id="GO:0007165">
    <property type="term" value="P:signal transduction"/>
    <property type="evidence" value="ECO:0007669"/>
    <property type="project" value="UniProtKB-KW"/>
</dbReference>
<dbReference type="PANTHER" id="PTHR21137">
    <property type="entry name" value="ODORANT RECEPTOR"/>
    <property type="match status" value="1"/>
</dbReference>
<keyword evidence="12" id="KW-1185">Reference proteome</keyword>
<dbReference type="PANTHER" id="PTHR21137:SF35">
    <property type="entry name" value="ODORANT RECEPTOR 19A-RELATED"/>
    <property type="match status" value="1"/>
</dbReference>
<evidence type="ECO:0000313" key="12">
    <source>
        <dbReference type="Proteomes" id="UP001314205"/>
    </source>
</evidence>
<feature type="transmembrane region" description="Helical" evidence="10">
    <location>
        <begin position="46"/>
        <end position="62"/>
    </location>
</feature>
<name>A0AAV1KF77_9NEOP</name>
<keyword evidence="3 10" id="KW-0716">Sensory transduction</keyword>
<keyword evidence="4 10" id="KW-0812">Transmembrane</keyword>
<organism evidence="11 12">
    <name type="scientific">Parnassius mnemosyne</name>
    <name type="common">clouded apollo</name>
    <dbReference type="NCBI Taxonomy" id="213953"/>
    <lineage>
        <taxon>Eukaryota</taxon>
        <taxon>Metazoa</taxon>
        <taxon>Ecdysozoa</taxon>
        <taxon>Arthropoda</taxon>
        <taxon>Hexapoda</taxon>
        <taxon>Insecta</taxon>
        <taxon>Pterygota</taxon>
        <taxon>Neoptera</taxon>
        <taxon>Endopterygota</taxon>
        <taxon>Lepidoptera</taxon>
        <taxon>Glossata</taxon>
        <taxon>Ditrysia</taxon>
        <taxon>Papilionoidea</taxon>
        <taxon>Papilionidae</taxon>
        <taxon>Parnassiinae</taxon>
        <taxon>Parnassini</taxon>
        <taxon>Parnassius</taxon>
        <taxon>Driopa</taxon>
    </lineage>
</organism>
<dbReference type="AlphaFoldDB" id="A0AAV1KF77"/>
<accession>A0AAV1KF77</accession>